<evidence type="ECO:0000256" key="9">
    <source>
        <dbReference type="ARBA" id="ARBA00022833"/>
    </source>
</evidence>
<dbReference type="InterPro" id="IPR008915">
    <property type="entry name" value="Peptidase_M50"/>
</dbReference>
<keyword evidence="9 14" id="KW-0862">Zinc</keyword>
<evidence type="ECO:0000256" key="17">
    <source>
        <dbReference type="PROSITE-ProRule" id="PRU00703"/>
    </source>
</evidence>
<evidence type="ECO:0000256" key="4">
    <source>
        <dbReference type="ARBA" id="ARBA00022670"/>
    </source>
</evidence>
<dbReference type="Pfam" id="PF00571">
    <property type="entry name" value="CBS"/>
    <property type="match status" value="2"/>
</dbReference>
<feature type="binding site" evidence="16">
    <location>
        <position position="82"/>
    </location>
    <ligand>
        <name>Zn(2+)</name>
        <dbReference type="ChEBI" id="CHEBI:29105"/>
        <note>catalytic</note>
    </ligand>
</feature>
<keyword evidence="10 14" id="KW-1133">Transmembrane helix</keyword>
<dbReference type="InterPro" id="IPR046342">
    <property type="entry name" value="CBS_dom_sf"/>
</dbReference>
<keyword evidence="3 14" id="KW-1003">Cell membrane</keyword>
<protein>
    <recommendedName>
        <fullName evidence="14">Zinc metalloprotease</fullName>
    </recommendedName>
</protein>
<organism evidence="19 20">
    <name type="scientific">Geodermatophilus obscurus</name>
    <dbReference type="NCBI Taxonomy" id="1861"/>
    <lineage>
        <taxon>Bacteria</taxon>
        <taxon>Bacillati</taxon>
        <taxon>Actinomycetota</taxon>
        <taxon>Actinomycetes</taxon>
        <taxon>Geodermatophilales</taxon>
        <taxon>Geodermatophilaceae</taxon>
        <taxon>Geodermatophilus</taxon>
    </lineage>
</organism>
<dbReference type="PROSITE" id="PS51371">
    <property type="entry name" value="CBS"/>
    <property type="match status" value="1"/>
</dbReference>
<dbReference type="SUPFAM" id="SSF54631">
    <property type="entry name" value="CBS-domain pair"/>
    <property type="match status" value="1"/>
</dbReference>
<feature type="transmembrane region" description="Helical" evidence="14">
    <location>
        <begin position="130"/>
        <end position="149"/>
    </location>
</feature>
<feature type="transmembrane region" description="Helical" evidence="14">
    <location>
        <begin position="61"/>
        <end position="82"/>
    </location>
</feature>
<evidence type="ECO:0000256" key="12">
    <source>
        <dbReference type="ARBA" id="ARBA00023122"/>
    </source>
</evidence>
<reference evidence="19 20" key="1">
    <citation type="submission" date="2016-12" db="EMBL/GenBank/DDBJ databases">
        <authorList>
            <person name="Song W.-J."/>
            <person name="Kurnit D.M."/>
        </authorList>
    </citation>
    <scope>NUCLEOTIDE SEQUENCE [LARGE SCALE GENOMIC DNA]</scope>
    <source>
        <strain evidence="19 20">DSM 43162</strain>
    </source>
</reference>
<accession>A0A1M7SC60</accession>
<dbReference type="GO" id="GO:0046872">
    <property type="term" value="F:metal ion binding"/>
    <property type="evidence" value="ECO:0007669"/>
    <property type="project" value="UniProtKB-UniRule"/>
</dbReference>
<dbReference type="InterPro" id="IPR016483">
    <property type="entry name" value="UCP006404_Pept_M50_CBS"/>
</dbReference>
<evidence type="ECO:0000256" key="8">
    <source>
        <dbReference type="ARBA" id="ARBA00022801"/>
    </source>
</evidence>
<dbReference type="InterPro" id="IPR000644">
    <property type="entry name" value="CBS_dom"/>
</dbReference>
<evidence type="ECO:0000256" key="6">
    <source>
        <dbReference type="ARBA" id="ARBA00022723"/>
    </source>
</evidence>
<dbReference type="EMBL" id="FRDM01000002">
    <property type="protein sequence ID" value="SHN56045.1"/>
    <property type="molecule type" value="Genomic_DNA"/>
</dbReference>
<keyword evidence="4 14" id="KW-0645">Protease</keyword>
<evidence type="ECO:0000256" key="15">
    <source>
        <dbReference type="PIRSR" id="PIRSR006404-1"/>
    </source>
</evidence>
<evidence type="ECO:0000256" key="3">
    <source>
        <dbReference type="ARBA" id="ARBA00022475"/>
    </source>
</evidence>
<dbReference type="GO" id="GO:0006508">
    <property type="term" value="P:proteolysis"/>
    <property type="evidence" value="ECO:0007669"/>
    <property type="project" value="UniProtKB-KW"/>
</dbReference>
<feature type="active site" evidence="15">
    <location>
        <position position="83"/>
    </location>
</feature>
<dbReference type="SMART" id="SM00116">
    <property type="entry name" value="CBS"/>
    <property type="match status" value="2"/>
</dbReference>
<feature type="transmembrane region" description="Helical" evidence="14">
    <location>
        <begin position="30"/>
        <end position="49"/>
    </location>
</feature>
<evidence type="ECO:0000313" key="19">
    <source>
        <dbReference type="EMBL" id="SHN56045.1"/>
    </source>
</evidence>
<evidence type="ECO:0000313" key="20">
    <source>
        <dbReference type="Proteomes" id="UP000184428"/>
    </source>
</evidence>
<dbReference type="Pfam" id="PF02163">
    <property type="entry name" value="Peptidase_M50"/>
    <property type="match status" value="2"/>
</dbReference>
<keyword evidence="13 14" id="KW-0472">Membrane</keyword>
<feature type="binding site" evidence="16">
    <location>
        <position position="181"/>
    </location>
    <ligand>
        <name>Zn(2+)</name>
        <dbReference type="ChEBI" id="CHEBI:29105"/>
        <note>catalytic</note>
    </ligand>
</feature>
<keyword evidence="5 14" id="KW-0812">Transmembrane</keyword>
<dbReference type="GO" id="GO:0005886">
    <property type="term" value="C:plasma membrane"/>
    <property type="evidence" value="ECO:0007669"/>
    <property type="project" value="UniProtKB-SubCell"/>
</dbReference>
<comment type="cofactor">
    <cofactor evidence="14 16">
        <name>Zn(2+)</name>
        <dbReference type="ChEBI" id="CHEBI:29105"/>
    </cofactor>
    <text evidence="14 16">Binds 1 zinc ion per subunit.</text>
</comment>
<evidence type="ECO:0000256" key="13">
    <source>
        <dbReference type="ARBA" id="ARBA00023136"/>
    </source>
</evidence>
<feature type="transmembrane region" description="Helical" evidence="14">
    <location>
        <begin position="201"/>
        <end position="224"/>
    </location>
</feature>
<dbReference type="PANTHER" id="PTHR39188:SF3">
    <property type="entry name" value="STAGE IV SPORULATION PROTEIN FB"/>
    <property type="match status" value="1"/>
</dbReference>
<dbReference type="GO" id="GO:0008237">
    <property type="term" value="F:metallopeptidase activity"/>
    <property type="evidence" value="ECO:0007669"/>
    <property type="project" value="UniProtKB-UniRule"/>
</dbReference>
<dbReference type="PANTHER" id="PTHR39188">
    <property type="entry name" value="MEMBRANE-ASSOCIATED ZINC METALLOPROTEASE M50B"/>
    <property type="match status" value="1"/>
</dbReference>
<evidence type="ECO:0000256" key="11">
    <source>
        <dbReference type="ARBA" id="ARBA00023049"/>
    </source>
</evidence>
<dbReference type="Gene3D" id="3.10.580.10">
    <property type="entry name" value="CBS-domain"/>
    <property type="match status" value="1"/>
</dbReference>
<keyword evidence="6 14" id="KW-0479">Metal-binding</keyword>
<evidence type="ECO:0000256" key="16">
    <source>
        <dbReference type="PIRSR" id="PIRSR006404-2"/>
    </source>
</evidence>
<comment type="similarity">
    <text evidence="2 14">Belongs to the peptidase M50B family.</text>
</comment>
<name>A0A1M7SC60_9ACTN</name>
<evidence type="ECO:0000259" key="18">
    <source>
        <dbReference type="PROSITE" id="PS51371"/>
    </source>
</evidence>
<comment type="subcellular location">
    <subcellularLocation>
        <location evidence="1 14">Cell membrane</location>
        <topology evidence="1 14">Multi-pass membrane protein</topology>
    </subcellularLocation>
</comment>
<evidence type="ECO:0000256" key="7">
    <source>
        <dbReference type="ARBA" id="ARBA00022737"/>
    </source>
</evidence>
<dbReference type="AlphaFoldDB" id="A0A1M7SC60"/>
<sequence>MRPGGPPERRPEGRHVSETFSLGRIAGIRVGVNASVLVIVLIIAGGLAFGRFPLVLPGRGAAAYAAAGVAAAVAFLASLLAHELAHALVARRNGVEVEGITLWLLGGVARLRGGARTPGAEFRIAGVGPLTSLVLGVLFAAGAVLVRLAGADGLPVAVLDYLAGINVVLAVFNLVPAAPLDGGRLLRALLWRLRGDAWSSAVTAARAGRVFGFALIALGFLQLVTGRGLGGLWLVLVGLFLVNAATAEEQHAQVSGRLGGLTVGAVMSGPVLVADPDLTVERFLHEVALVQRFSTYPLVEPSGALVGLVTLNRLRSVPPAARATTRLRDVACPRAEIPVARPGEPLTELLPRMAGCSDGRAVVLDGSRVVGVVSPSDVARTLQLADLAAFDRYPSAGGGADVARVPDTGRP</sequence>
<dbReference type="Proteomes" id="UP000184428">
    <property type="component" value="Unassembled WGS sequence"/>
</dbReference>
<keyword evidence="8 14" id="KW-0378">Hydrolase</keyword>
<gene>
    <name evidence="19" type="ORF">SAMN05660350_00643</name>
</gene>
<keyword evidence="7" id="KW-0677">Repeat</keyword>
<keyword evidence="11 14" id="KW-0482">Metalloprotease</keyword>
<feature type="domain" description="CBS" evidence="18">
    <location>
        <begin position="267"/>
        <end position="324"/>
    </location>
</feature>
<dbReference type="PIRSF" id="PIRSF006404">
    <property type="entry name" value="UCP006404_Pept_M50_CBS"/>
    <property type="match status" value="1"/>
</dbReference>
<evidence type="ECO:0000256" key="5">
    <source>
        <dbReference type="ARBA" id="ARBA00022692"/>
    </source>
</evidence>
<feature type="binding site" evidence="16">
    <location>
        <position position="86"/>
    </location>
    <ligand>
        <name>Zn(2+)</name>
        <dbReference type="ChEBI" id="CHEBI:29105"/>
        <note>catalytic</note>
    </ligand>
</feature>
<evidence type="ECO:0000256" key="14">
    <source>
        <dbReference type="PIRNR" id="PIRNR006404"/>
    </source>
</evidence>
<feature type="transmembrane region" description="Helical" evidence="14">
    <location>
        <begin position="161"/>
        <end position="180"/>
    </location>
</feature>
<evidence type="ECO:0000256" key="10">
    <source>
        <dbReference type="ARBA" id="ARBA00022989"/>
    </source>
</evidence>
<proteinExistence type="inferred from homology"/>
<evidence type="ECO:0000256" key="1">
    <source>
        <dbReference type="ARBA" id="ARBA00004651"/>
    </source>
</evidence>
<evidence type="ECO:0000256" key="2">
    <source>
        <dbReference type="ARBA" id="ARBA00007931"/>
    </source>
</evidence>
<keyword evidence="12 17" id="KW-0129">CBS domain</keyword>